<dbReference type="PANTHER" id="PTHR47989:SF8">
    <property type="entry name" value="INACTIVE PROTEIN KINASE SELMODRAFT_444075-LIKE"/>
    <property type="match status" value="1"/>
</dbReference>
<protein>
    <recommendedName>
        <fullName evidence="5">Protein kinase domain-containing protein</fullName>
    </recommendedName>
</protein>
<dbReference type="PANTHER" id="PTHR47989">
    <property type="entry name" value="OS01G0750732 PROTEIN"/>
    <property type="match status" value="1"/>
</dbReference>
<reference evidence="6 7" key="1">
    <citation type="journal article" date="2023" name="Hortic Res">
        <title>The complete reference genome for grapevine (Vitis vinifera L.) genetics and breeding.</title>
        <authorList>
            <person name="Shi X."/>
            <person name="Cao S."/>
            <person name="Wang X."/>
            <person name="Huang S."/>
            <person name="Wang Y."/>
            <person name="Liu Z."/>
            <person name="Liu W."/>
            <person name="Leng X."/>
            <person name="Peng Y."/>
            <person name="Wang N."/>
            <person name="Wang Y."/>
            <person name="Ma Z."/>
            <person name="Xu X."/>
            <person name="Zhang F."/>
            <person name="Xue H."/>
            <person name="Zhong H."/>
            <person name="Wang Y."/>
            <person name="Zhang K."/>
            <person name="Velt A."/>
            <person name="Avia K."/>
            <person name="Holtgrawe D."/>
            <person name="Grimplet J."/>
            <person name="Matus J.T."/>
            <person name="Ware D."/>
            <person name="Wu X."/>
            <person name="Wang H."/>
            <person name="Liu C."/>
            <person name="Fang Y."/>
            <person name="Rustenholz C."/>
            <person name="Cheng Z."/>
            <person name="Xiao H."/>
            <person name="Zhou Y."/>
        </authorList>
    </citation>
    <scope>NUCLEOTIDE SEQUENCE [LARGE SCALE GENOMIC DNA]</scope>
    <source>
        <strain evidence="7">cv. Pinot noir / PN40024</strain>
        <tissue evidence="6">Leaf</tissue>
    </source>
</reference>
<feature type="compositionally biased region" description="Polar residues" evidence="4">
    <location>
        <begin position="607"/>
        <end position="643"/>
    </location>
</feature>
<feature type="compositionally biased region" description="Polar residues" evidence="4">
    <location>
        <begin position="574"/>
        <end position="586"/>
    </location>
</feature>
<dbReference type="PROSITE" id="PS50011">
    <property type="entry name" value="PROTEIN_KINASE_DOM"/>
    <property type="match status" value="1"/>
</dbReference>
<gene>
    <name evidence="6" type="ORF">VitviT2T_008776</name>
</gene>
<dbReference type="InterPro" id="IPR011009">
    <property type="entry name" value="Kinase-like_dom_sf"/>
</dbReference>
<dbReference type="InterPro" id="IPR020635">
    <property type="entry name" value="Tyr_kinase_cat_dom"/>
</dbReference>
<feature type="compositionally biased region" description="Basic and acidic residues" evidence="4">
    <location>
        <begin position="644"/>
        <end position="664"/>
    </location>
</feature>
<feature type="compositionally biased region" description="Basic and acidic residues" evidence="4">
    <location>
        <begin position="587"/>
        <end position="605"/>
    </location>
</feature>
<dbReference type="Gene3D" id="1.10.510.10">
    <property type="entry name" value="Transferase(Phosphotransferase) domain 1"/>
    <property type="match status" value="1"/>
</dbReference>
<accession>A0ABY9C2U9</accession>
<feature type="region of interest" description="Disordered" evidence="4">
    <location>
        <begin position="572"/>
        <end position="664"/>
    </location>
</feature>
<feature type="compositionally biased region" description="Basic and acidic residues" evidence="4">
    <location>
        <begin position="197"/>
        <end position="225"/>
    </location>
</feature>
<keyword evidence="7" id="KW-1185">Reference proteome</keyword>
<proteinExistence type="predicted"/>
<dbReference type="Pfam" id="PF07714">
    <property type="entry name" value="PK_Tyr_Ser-Thr"/>
    <property type="match status" value="1"/>
</dbReference>
<evidence type="ECO:0000259" key="5">
    <source>
        <dbReference type="PROSITE" id="PS50011"/>
    </source>
</evidence>
<dbReference type="InterPro" id="IPR000719">
    <property type="entry name" value="Prot_kinase_dom"/>
</dbReference>
<name>A0ABY9C2U9_VITVI</name>
<dbReference type="PROSITE" id="PS00109">
    <property type="entry name" value="PROTEIN_KINASE_TYR"/>
    <property type="match status" value="1"/>
</dbReference>
<feature type="domain" description="Protein kinase" evidence="5">
    <location>
        <begin position="301"/>
        <end position="568"/>
    </location>
</feature>
<dbReference type="SMART" id="SM00219">
    <property type="entry name" value="TyrKc"/>
    <property type="match status" value="1"/>
</dbReference>
<organism evidence="6 7">
    <name type="scientific">Vitis vinifera</name>
    <name type="common">Grape</name>
    <dbReference type="NCBI Taxonomy" id="29760"/>
    <lineage>
        <taxon>Eukaryota</taxon>
        <taxon>Viridiplantae</taxon>
        <taxon>Streptophyta</taxon>
        <taxon>Embryophyta</taxon>
        <taxon>Tracheophyta</taxon>
        <taxon>Spermatophyta</taxon>
        <taxon>Magnoliopsida</taxon>
        <taxon>eudicotyledons</taxon>
        <taxon>Gunneridae</taxon>
        <taxon>Pentapetalae</taxon>
        <taxon>rosids</taxon>
        <taxon>Vitales</taxon>
        <taxon>Vitaceae</taxon>
        <taxon>Viteae</taxon>
        <taxon>Vitis</taxon>
    </lineage>
</organism>
<evidence type="ECO:0000313" key="6">
    <source>
        <dbReference type="EMBL" id="WJZ89565.1"/>
    </source>
</evidence>
<keyword evidence="1" id="KW-0808">Transferase</keyword>
<dbReference type="EMBL" id="CP126653">
    <property type="protein sequence ID" value="WJZ89565.1"/>
    <property type="molecule type" value="Genomic_DNA"/>
</dbReference>
<feature type="region of interest" description="Disordered" evidence="4">
    <location>
        <begin position="188"/>
        <end position="258"/>
    </location>
</feature>
<dbReference type="SUPFAM" id="SSF56112">
    <property type="entry name" value="Protein kinase-like (PK-like)"/>
    <property type="match status" value="1"/>
</dbReference>
<keyword evidence="1" id="KW-0418">Kinase</keyword>
<dbReference type="Gene3D" id="3.30.200.20">
    <property type="entry name" value="Phosphorylase Kinase, domain 1"/>
    <property type="match status" value="1"/>
</dbReference>
<keyword evidence="1" id="KW-0723">Serine/threonine-protein kinase</keyword>
<evidence type="ECO:0000256" key="1">
    <source>
        <dbReference type="ARBA" id="ARBA00022527"/>
    </source>
</evidence>
<evidence type="ECO:0000256" key="3">
    <source>
        <dbReference type="ARBA" id="ARBA00022840"/>
    </source>
</evidence>
<evidence type="ECO:0000256" key="2">
    <source>
        <dbReference type="ARBA" id="ARBA00022741"/>
    </source>
</evidence>
<evidence type="ECO:0000313" key="7">
    <source>
        <dbReference type="Proteomes" id="UP001227230"/>
    </source>
</evidence>
<keyword evidence="2" id="KW-0547">Nucleotide-binding</keyword>
<dbReference type="Proteomes" id="UP001227230">
    <property type="component" value="Chromosome 6"/>
</dbReference>
<dbReference type="InterPro" id="IPR001245">
    <property type="entry name" value="Ser-Thr/Tyr_kinase_cat_dom"/>
</dbReference>
<sequence>MSTAAQRVVVIQDASREVSSSAVKWALDGLSLKPGDELTLLGVLHQVNTPSTLSFMRARKMLGYKSRVDSNSMLAANQRMINREVARKKQEYENSKEVLQISKLYDTKKVKFKIEVTAGPSTKEVASEAAINLRPTWVILDRSGQENTKSSSSMALETGHIQCHEEENKSKAQGKTVEDKSTCAVLDNQAVSQTGTDQKREDKKLTQSNRENKSKAQGKTMEDKSTCAVLDNQGVSQTGTDQKREDQRLMQRNSTEDVMEGQQIEEMFDHLICSICKNRKPKEGWKRDFSYAELLAATDGFSAKNFLSEGGLGPVFSGQLKNMVKIAVKQHRDPKFQEEEEFKSEVHAFSKLRHKNVVKLLGSCSEGSHRFLVYEYACNGSLNQHLSQNRSTPLTWMLRVKIALGASRGLNYLHHNNIIHRDVRSTNILLSHDHEPLLGDFGLARPPFESDQSSEHRVDGTFGYSAPEYVDSGKASTKTDVYSFGVVLLELITGRGTTDKTFEGTSLVEWARPLLDERKYKELIDPRIVDSHDVHQLSWMVQVTEKCLSKDPKKRSSMDSVVTSLRYITEGQLKESSPVESYPESQKSAEKGRQSKEKTTGDKSLRRVQSYSIKGQMSGASSSSEAIPTKSTRLGKSMSSGKTYNEKTEKSQSRTQLHYEEMLV</sequence>
<evidence type="ECO:0000256" key="4">
    <source>
        <dbReference type="SAM" id="MobiDB-lite"/>
    </source>
</evidence>
<dbReference type="InterPro" id="IPR008266">
    <property type="entry name" value="Tyr_kinase_AS"/>
</dbReference>
<keyword evidence="3" id="KW-0067">ATP-binding</keyword>